<evidence type="ECO:0000256" key="1">
    <source>
        <dbReference type="SAM" id="MobiDB-lite"/>
    </source>
</evidence>
<proteinExistence type="predicted"/>
<comment type="caution">
    <text evidence="2">The sequence shown here is derived from an EMBL/GenBank/DDBJ whole genome shotgun (WGS) entry which is preliminary data.</text>
</comment>
<keyword evidence="3" id="KW-1185">Reference proteome</keyword>
<protein>
    <submittedName>
        <fullName evidence="2">Uncharacterized protein</fullName>
    </submittedName>
</protein>
<accession>A0A9D4RZP6</accession>
<organism evidence="2 3">
    <name type="scientific">Dreissena polymorpha</name>
    <name type="common">Zebra mussel</name>
    <name type="synonym">Mytilus polymorpha</name>
    <dbReference type="NCBI Taxonomy" id="45954"/>
    <lineage>
        <taxon>Eukaryota</taxon>
        <taxon>Metazoa</taxon>
        <taxon>Spiralia</taxon>
        <taxon>Lophotrochozoa</taxon>
        <taxon>Mollusca</taxon>
        <taxon>Bivalvia</taxon>
        <taxon>Autobranchia</taxon>
        <taxon>Heteroconchia</taxon>
        <taxon>Euheterodonta</taxon>
        <taxon>Imparidentia</taxon>
        <taxon>Neoheterodontei</taxon>
        <taxon>Myida</taxon>
        <taxon>Dreissenoidea</taxon>
        <taxon>Dreissenidae</taxon>
        <taxon>Dreissena</taxon>
    </lineage>
</organism>
<name>A0A9D4RZP6_DREPO</name>
<feature type="region of interest" description="Disordered" evidence="1">
    <location>
        <begin position="1"/>
        <end position="21"/>
    </location>
</feature>
<feature type="compositionally biased region" description="Basic and acidic residues" evidence="1">
    <location>
        <begin position="12"/>
        <end position="21"/>
    </location>
</feature>
<evidence type="ECO:0000313" key="3">
    <source>
        <dbReference type="Proteomes" id="UP000828390"/>
    </source>
</evidence>
<evidence type="ECO:0000313" key="2">
    <source>
        <dbReference type="EMBL" id="KAH3884953.1"/>
    </source>
</evidence>
<reference evidence="2" key="1">
    <citation type="journal article" date="2019" name="bioRxiv">
        <title>The Genome of the Zebra Mussel, Dreissena polymorpha: A Resource for Invasive Species Research.</title>
        <authorList>
            <person name="McCartney M.A."/>
            <person name="Auch B."/>
            <person name="Kono T."/>
            <person name="Mallez S."/>
            <person name="Zhang Y."/>
            <person name="Obille A."/>
            <person name="Becker A."/>
            <person name="Abrahante J.E."/>
            <person name="Garbe J."/>
            <person name="Badalamenti J.P."/>
            <person name="Herman A."/>
            <person name="Mangelson H."/>
            <person name="Liachko I."/>
            <person name="Sullivan S."/>
            <person name="Sone E.D."/>
            <person name="Koren S."/>
            <person name="Silverstein K.A.T."/>
            <person name="Beckman K.B."/>
            <person name="Gohl D.M."/>
        </authorList>
    </citation>
    <scope>NUCLEOTIDE SEQUENCE</scope>
    <source>
        <strain evidence="2">Duluth1</strain>
        <tissue evidence="2">Whole animal</tissue>
    </source>
</reference>
<dbReference type="EMBL" id="JAIWYP010000001">
    <property type="protein sequence ID" value="KAH3884953.1"/>
    <property type="molecule type" value="Genomic_DNA"/>
</dbReference>
<gene>
    <name evidence="2" type="ORF">DPMN_008939</name>
</gene>
<sequence>MCLCKGDQGNSRLREQHRGEGGRRYPCYHRVHPGWSGVQTQTGQFTWCTVGTNNY</sequence>
<reference evidence="2" key="2">
    <citation type="submission" date="2020-11" db="EMBL/GenBank/DDBJ databases">
        <authorList>
            <person name="McCartney M.A."/>
            <person name="Auch B."/>
            <person name="Kono T."/>
            <person name="Mallez S."/>
            <person name="Becker A."/>
            <person name="Gohl D.M."/>
            <person name="Silverstein K.A.T."/>
            <person name="Koren S."/>
            <person name="Bechman K.B."/>
            <person name="Herman A."/>
            <person name="Abrahante J.E."/>
            <person name="Garbe J."/>
        </authorList>
    </citation>
    <scope>NUCLEOTIDE SEQUENCE</scope>
    <source>
        <strain evidence="2">Duluth1</strain>
        <tissue evidence="2">Whole animal</tissue>
    </source>
</reference>
<dbReference type="Proteomes" id="UP000828390">
    <property type="component" value="Unassembled WGS sequence"/>
</dbReference>
<dbReference type="AlphaFoldDB" id="A0A9D4RZP6"/>